<evidence type="ECO:0000313" key="9">
    <source>
        <dbReference type="Proteomes" id="UP001217582"/>
    </source>
</evidence>
<evidence type="ECO:0000313" key="8">
    <source>
        <dbReference type="EMBL" id="WFD16294.1"/>
    </source>
</evidence>
<dbReference type="GO" id="GO:0005524">
    <property type="term" value="F:ATP binding"/>
    <property type="evidence" value="ECO:0007669"/>
    <property type="project" value="UniProtKB-KW"/>
</dbReference>
<reference evidence="8 9" key="1">
    <citation type="submission" date="2023-03" db="EMBL/GenBank/DDBJ databases">
        <title>Mating type loci evolution in Malassezia.</title>
        <authorList>
            <person name="Coelho M.A."/>
        </authorList>
    </citation>
    <scope>NUCLEOTIDE SEQUENCE [LARGE SCALE GENOMIC DNA]</scope>
    <source>
        <strain evidence="8 9">CBS 13387</strain>
    </source>
</reference>
<dbReference type="GO" id="GO:0046036">
    <property type="term" value="P:CTP metabolic process"/>
    <property type="evidence" value="ECO:0007669"/>
    <property type="project" value="TreeGrafter"/>
</dbReference>
<dbReference type="AlphaFoldDB" id="A0AAJ5Z5G9"/>
<evidence type="ECO:0000256" key="3">
    <source>
        <dbReference type="PIRSR" id="PIRSR600407-1"/>
    </source>
</evidence>
<keyword evidence="7" id="KW-1133">Transmembrane helix</keyword>
<feature type="binding site" evidence="4">
    <location>
        <begin position="204"/>
        <end position="208"/>
    </location>
    <ligand>
        <name>ATP</name>
        <dbReference type="ChEBI" id="CHEBI:30616"/>
    </ligand>
</feature>
<organism evidence="8 9">
    <name type="scientific">Malassezia arunalokei</name>
    <dbReference type="NCBI Taxonomy" id="1514897"/>
    <lineage>
        <taxon>Eukaryota</taxon>
        <taxon>Fungi</taxon>
        <taxon>Dikarya</taxon>
        <taxon>Basidiomycota</taxon>
        <taxon>Ustilaginomycotina</taxon>
        <taxon>Malasseziomycetes</taxon>
        <taxon>Malasseziales</taxon>
        <taxon>Malasseziaceae</taxon>
        <taxon>Malassezia</taxon>
    </lineage>
</organism>
<keyword evidence="7" id="KW-0472">Membrane</keyword>
<dbReference type="InterPro" id="IPR000407">
    <property type="entry name" value="GDA1_CD39_NTPase"/>
</dbReference>
<evidence type="ECO:0000256" key="5">
    <source>
        <dbReference type="RuleBase" id="RU003833"/>
    </source>
</evidence>
<keyword evidence="2 5" id="KW-0378">Hydrolase</keyword>
<dbReference type="EC" id="3.6.1.5" evidence="8"/>
<dbReference type="GO" id="GO:0045134">
    <property type="term" value="F:UDP phosphatase activity"/>
    <property type="evidence" value="ECO:0007669"/>
    <property type="project" value="TreeGrafter"/>
</dbReference>
<gene>
    <name evidence="8" type="primary">YND1</name>
    <name evidence="8" type="ORF">MARU1_002328</name>
</gene>
<comment type="similarity">
    <text evidence="1 5">Belongs to the GDA1/CD39 NTPase family.</text>
</comment>
<keyword evidence="7" id="KW-0812">Transmembrane</keyword>
<keyword evidence="4" id="KW-0547">Nucleotide-binding</keyword>
<dbReference type="GO" id="GO:0004050">
    <property type="term" value="F:apyrase activity"/>
    <property type="evidence" value="ECO:0007669"/>
    <property type="project" value="UniProtKB-EC"/>
</dbReference>
<evidence type="ECO:0000256" key="1">
    <source>
        <dbReference type="ARBA" id="ARBA00009283"/>
    </source>
</evidence>
<feature type="region of interest" description="Disordered" evidence="6">
    <location>
        <begin position="606"/>
        <end position="642"/>
    </location>
</feature>
<proteinExistence type="inferred from homology"/>
<dbReference type="GO" id="GO:0005794">
    <property type="term" value="C:Golgi apparatus"/>
    <property type="evidence" value="ECO:0007669"/>
    <property type="project" value="TreeGrafter"/>
</dbReference>
<dbReference type="Gene3D" id="3.30.420.150">
    <property type="entry name" value="Exopolyphosphatase. Domain 2"/>
    <property type="match status" value="1"/>
</dbReference>
<dbReference type="PANTHER" id="PTHR11782">
    <property type="entry name" value="ADENOSINE/GUANOSINE DIPHOSPHATASE"/>
    <property type="match status" value="1"/>
</dbReference>
<protein>
    <submittedName>
        <fullName evidence="8">Apyrase</fullName>
        <ecNumber evidence="8">3.6.1.5</ecNumber>
    </submittedName>
</protein>
<dbReference type="GO" id="GO:0004382">
    <property type="term" value="F:GDP phosphatase activity"/>
    <property type="evidence" value="ECO:0007669"/>
    <property type="project" value="TreeGrafter"/>
</dbReference>
<feature type="transmembrane region" description="Helical" evidence="7">
    <location>
        <begin position="462"/>
        <end position="479"/>
    </location>
</feature>
<name>A0AAJ5Z5G9_9BASI</name>
<accession>A0AAJ5Z5G9</accession>
<dbReference type="GO" id="GO:0016020">
    <property type="term" value="C:membrane"/>
    <property type="evidence" value="ECO:0007669"/>
    <property type="project" value="TreeGrafter"/>
</dbReference>
<evidence type="ECO:0000256" key="2">
    <source>
        <dbReference type="ARBA" id="ARBA00022801"/>
    </source>
</evidence>
<dbReference type="PROSITE" id="PS01238">
    <property type="entry name" value="GDA1_CD39_NTPASE"/>
    <property type="match status" value="1"/>
</dbReference>
<evidence type="ECO:0000256" key="6">
    <source>
        <dbReference type="SAM" id="MobiDB-lite"/>
    </source>
</evidence>
<dbReference type="Pfam" id="PF01150">
    <property type="entry name" value="GDA1_CD39"/>
    <property type="match status" value="1"/>
</dbReference>
<feature type="compositionally biased region" description="Pro residues" evidence="6">
    <location>
        <begin position="611"/>
        <end position="620"/>
    </location>
</feature>
<dbReference type="EMBL" id="CP119919">
    <property type="protein sequence ID" value="WFD16294.1"/>
    <property type="molecule type" value="Genomic_DNA"/>
</dbReference>
<evidence type="ECO:0000256" key="7">
    <source>
        <dbReference type="SAM" id="Phobius"/>
    </source>
</evidence>
<feature type="compositionally biased region" description="Low complexity" evidence="6">
    <location>
        <begin position="572"/>
        <end position="589"/>
    </location>
</feature>
<sequence>MSAATTPSHEWHHHRRYVVVVDAGSSGSRLMVYSWRDAAWERDMRVAQGKPLNVLPHLERGSGPSVSAPWQVKIEPGFSSFVGRTQDIRGYVNQLLTHVRSVVPPNALPQTPIYIMATAGMRMLKPEVRQAILLETCRVIREQPFYFDPDVQDYAGADTDTACGGHVRVITGEEEGMLGWLAVNYLMHEFGPQASTVGFLDMGGASSQIAFVPDPHYENPRDLFHVTLHRLDASLDTHNVFVTTFLGYGTNAARTRYLYALSERLGAPRTLPDPCLPRGLRIPMENGASTVHGTGSYAECLAEQQVLLDRQAACAQLPCPFHGVHVPPIDFRDKQFVGVSEYWYSTDDVFRMGGVYDHDQFHRTASDFCASDWTQLESKWHAHEYPEQVTNSRLQMQCFKSAWMSTILHEGFQLPRASNLTTFQSLNSLRGLSVSWTLGKALLEASRDASALKPLPPAPFNPVPWALGIGVGLALFFAYRRLYRRAHWMPVRDHDPTEAHDLTVTTMTSDDDALASTPSRRPSAVRIVPRHLACERPEQLASAGFPSISKANAPTLVKQMDAPAAVVPTGVSRTSSPSSFSPRTPTYRSESASSDAYVMSTSVALGRARSPMPPSSPAIPSPSSTPFEQARASPSHLGTPTCATAPFYAEIRGRVSPAPP</sequence>
<feature type="active site" description="Proton acceptor" evidence="3">
    <location>
        <position position="175"/>
    </location>
</feature>
<dbReference type="Gene3D" id="3.30.420.40">
    <property type="match status" value="1"/>
</dbReference>
<feature type="region of interest" description="Disordered" evidence="6">
    <location>
        <begin position="568"/>
        <end position="594"/>
    </location>
</feature>
<dbReference type="Proteomes" id="UP001217582">
    <property type="component" value="Chromosome 4"/>
</dbReference>
<keyword evidence="9" id="KW-1185">Reference proteome</keyword>
<evidence type="ECO:0000256" key="4">
    <source>
        <dbReference type="PIRSR" id="PIRSR600407-2"/>
    </source>
</evidence>
<dbReference type="GO" id="GO:0017111">
    <property type="term" value="F:ribonucleoside triphosphate phosphatase activity"/>
    <property type="evidence" value="ECO:0007669"/>
    <property type="project" value="TreeGrafter"/>
</dbReference>
<keyword evidence="4" id="KW-0067">ATP-binding</keyword>
<dbReference type="GO" id="GO:0006256">
    <property type="term" value="P:UDP catabolic process"/>
    <property type="evidence" value="ECO:0007669"/>
    <property type="project" value="TreeGrafter"/>
</dbReference>
<dbReference type="PANTHER" id="PTHR11782:SF121">
    <property type="entry name" value="NUCLEOSIDE-DIPHOSPHATASE MIG-23"/>
    <property type="match status" value="1"/>
</dbReference>